<dbReference type="Gene3D" id="3.30.420.40">
    <property type="match status" value="4"/>
</dbReference>
<comment type="catalytic activity">
    <reaction evidence="11">
        <text>L-threonylcarbamoyladenylate + adenosine(37) in tRNA = N(6)-L-threonylcarbamoyladenosine(37) in tRNA + AMP + H(+)</text>
        <dbReference type="Rhea" id="RHEA:37059"/>
        <dbReference type="Rhea" id="RHEA-COMP:10162"/>
        <dbReference type="Rhea" id="RHEA-COMP:10163"/>
        <dbReference type="ChEBI" id="CHEBI:15378"/>
        <dbReference type="ChEBI" id="CHEBI:73682"/>
        <dbReference type="ChEBI" id="CHEBI:74411"/>
        <dbReference type="ChEBI" id="CHEBI:74418"/>
        <dbReference type="ChEBI" id="CHEBI:456215"/>
        <dbReference type="EC" id="2.3.1.234"/>
    </reaction>
</comment>
<dbReference type="CDD" id="cd24132">
    <property type="entry name" value="ASKHA_NBD_OSGEP_like_euk"/>
    <property type="match status" value="1"/>
</dbReference>
<reference evidence="14" key="1">
    <citation type="journal article" date="2018" name="PLoS ONE">
        <title>Chinook salmon (Oncorhynchus tshawytscha) genome and transcriptome.</title>
        <authorList>
            <person name="Christensen K.A."/>
            <person name="Leong J.S."/>
            <person name="Sakhrani D."/>
            <person name="Biagi C.A."/>
            <person name="Minkley D.R."/>
            <person name="Withler R.E."/>
            <person name="Rondeau E.B."/>
            <person name="Koop B.F."/>
            <person name="Devlin R.H."/>
        </authorList>
    </citation>
    <scope>NUCLEOTIDE SEQUENCE [LARGE SCALE GENOMIC DNA]</scope>
</reference>
<reference evidence="13" key="2">
    <citation type="submission" date="2025-08" db="UniProtKB">
        <authorList>
            <consortium name="Ensembl"/>
        </authorList>
    </citation>
    <scope>IDENTIFICATION</scope>
</reference>
<keyword evidence="8" id="KW-0408">Iron</keyword>
<keyword evidence="5" id="KW-0808">Transferase</keyword>
<dbReference type="GO" id="GO:0005634">
    <property type="term" value="C:nucleus"/>
    <property type="evidence" value="ECO:0007669"/>
    <property type="project" value="UniProtKB-SubCell"/>
</dbReference>
<sequence>MTVVIGFEGSANKIGVGIVRDGEVLSNPRRTYITPPGQGFLPSETARHHRSVILTVLKEALEEAGLKPADIDCVAYTKGPGMGAPLVTVALVARTVAQLWGKPLLGVNHCIGHIEMGRLITQANNPTVLYVSGGNTQISNDPSPGYNIEQMAKKGTQYVELPYTVKGMDVSFSGILSYIEVRCRMLKCNQCTAEDLCFSLQETLFSMLVEITERAMAHCSSQEVLIVGGVGCNLRLQEMMGVMCKERGAKLFATDESFCIDNGAMIAQAGWEMFRSGQTTELSDSWITQRYRTDEVEVTWRD</sequence>
<dbReference type="InterPro" id="IPR043129">
    <property type="entry name" value="ATPase_NBD"/>
</dbReference>
<evidence type="ECO:0000259" key="12">
    <source>
        <dbReference type="Pfam" id="PF00814"/>
    </source>
</evidence>
<protein>
    <recommendedName>
        <fullName evidence="3">N(6)-L-threonylcarbamoyladenine synthase</fullName>
        <ecNumber evidence="3">2.3.1.234</ecNumber>
    </recommendedName>
    <alternativeName>
        <fullName evidence="10">N6-L-threonylcarbamoyladenine synthase</fullName>
    </alternativeName>
</protein>
<evidence type="ECO:0000256" key="9">
    <source>
        <dbReference type="ARBA" id="ARBA00023315"/>
    </source>
</evidence>
<evidence type="ECO:0000313" key="14">
    <source>
        <dbReference type="Proteomes" id="UP000694402"/>
    </source>
</evidence>
<accession>A0AAZ3Q914</accession>
<dbReference type="GO" id="GO:0006400">
    <property type="term" value="P:tRNA modification"/>
    <property type="evidence" value="ECO:0007669"/>
    <property type="project" value="UniProtKB-ARBA"/>
</dbReference>
<dbReference type="PRINTS" id="PR00789">
    <property type="entry name" value="OSIALOPTASE"/>
</dbReference>
<feature type="domain" description="Gcp-like" evidence="12">
    <location>
        <begin position="29"/>
        <end position="138"/>
    </location>
</feature>
<keyword evidence="9" id="KW-0012">Acyltransferase</keyword>
<evidence type="ECO:0000256" key="4">
    <source>
        <dbReference type="ARBA" id="ARBA00022490"/>
    </source>
</evidence>
<evidence type="ECO:0000256" key="1">
    <source>
        <dbReference type="ARBA" id="ARBA00004123"/>
    </source>
</evidence>
<dbReference type="FunFam" id="3.30.420.40:FF:000038">
    <property type="entry name" value="Probable tRNA N6-adenosine threonylcarbamoyltransferase"/>
    <property type="match status" value="1"/>
</dbReference>
<dbReference type="GO" id="GO:0046872">
    <property type="term" value="F:metal ion binding"/>
    <property type="evidence" value="ECO:0007669"/>
    <property type="project" value="UniProtKB-KW"/>
</dbReference>
<dbReference type="SUPFAM" id="SSF53067">
    <property type="entry name" value="Actin-like ATPase domain"/>
    <property type="match status" value="2"/>
</dbReference>
<evidence type="ECO:0000256" key="2">
    <source>
        <dbReference type="ARBA" id="ARBA00004496"/>
    </source>
</evidence>
<keyword evidence="7" id="KW-0479">Metal-binding</keyword>
<evidence type="ECO:0000256" key="8">
    <source>
        <dbReference type="ARBA" id="ARBA00023004"/>
    </source>
</evidence>
<dbReference type="PANTHER" id="PTHR11735:SF14">
    <property type="entry name" value="TRNA N6-ADENOSINE THREONYLCARBAMOYLTRANSFERASE"/>
    <property type="match status" value="1"/>
</dbReference>
<dbReference type="GO" id="GO:0005737">
    <property type="term" value="C:cytoplasm"/>
    <property type="evidence" value="ECO:0007669"/>
    <property type="project" value="UniProtKB-SubCell"/>
</dbReference>
<dbReference type="GO" id="GO:0070525">
    <property type="term" value="P:tRNA threonylcarbamoyladenosine metabolic process"/>
    <property type="evidence" value="ECO:0007669"/>
    <property type="project" value="UniProtKB-ARBA"/>
</dbReference>
<evidence type="ECO:0000256" key="5">
    <source>
        <dbReference type="ARBA" id="ARBA00022679"/>
    </source>
</evidence>
<dbReference type="PANTHER" id="PTHR11735">
    <property type="entry name" value="TRNA N6-ADENOSINE THREONYLCARBAMOYLTRANSFERASE"/>
    <property type="match status" value="1"/>
</dbReference>
<evidence type="ECO:0000256" key="3">
    <source>
        <dbReference type="ARBA" id="ARBA00012156"/>
    </source>
</evidence>
<dbReference type="Ensembl" id="ENSOTST00005179557.1">
    <property type="protein sequence ID" value="ENSOTSP00005124855.1"/>
    <property type="gene ID" value="ENSOTSG00005037928.2"/>
</dbReference>
<dbReference type="PROSITE" id="PS01016">
    <property type="entry name" value="GLYCOPROTEASE"/>
    <property type="match status" value="1"/>
</dbReference>
<feature type="domain" description="Gcp-like" evidence="12">
    <location>
        <begin position="144"/>
        <end position="267"/>
    </location>
</feature>
<evidence type="ECO:0000256" key="10">
    <source>
        <dbReference type="ARBA" id="ARBA00030439"/>
    </source>
</evidence>
<proteinExistence type="predicted"/>
<gene>
    <name evidence="13" type="primary">OSGEP</name>
</gene>
<dbReference type="InterPro" id="IPR000905">
    <property type="entry name" value="Gcp-like_dom"/>
</dbReference>
<organism evidence="13 14">
    <name type="scientific">Oncorhynchus tshawytscha</name>
    <name type="common">Chinook salmon</name>
    <name type="synonym">Salmo tshawytscha</name>
    <dbReference type="NCBI Taxonomy" id="74940"/>
    <lineage>
        <taxon>Eukaryota</taxon>
        <taxon>Metazoa</taxon>
        <taxon>Chordata</taxon>
        <taxon>Craniata</taxon>
        <taxon>Vertebrata</taxon>
        <taxon>Euteleostomi</taxon>
        <taxon>Actinopterygii</taxon>
        <taxon>Neopterygii</taxon>
        <taxon>Teleostei</taxon>
        <taxon>Protacanthopterygii</taxon>
        <taxon>Salmoniformes</taxon>
        <taxon>Salmonidae</taxon>
        <taxon>Salmoninae</taxon>
        <taxon>Oncorhynchus</taxon>
    </lineage>
</organism>
<dbReference type="InterPro" id="IPR017861">
    <property type="entry name" value="KAE1/TsaD"/>
</dbReference>
<evidence type="ECO:0000256" key="7">
    <source>
        <dbReference type="ARBA" id="ARBA00022723"/>
    </source>
</evidence>
<evidence type="ECO:0000256" key="11">
    <source>
        <dbReference type="ARBA" id="ARBA00048117"/>
    </source>
</evidence>
<keyword evidence="14" id="KW-1185">Reference proteome</keyword>
<evidence type="ECO:0000313" key="13">
    <source>
        <dbReference type="Ensembl" id="ENSOTSP00005124855.1"/>
    </source>
</evidence>
<name>A0AAZ3Q914_ONCTS</name>
<dbReference type="InterPro" id="IPR017860">
    <property type="entry name" value="Peptidase_M22_CS"/>
</dbReference>
<dbReference type="Pfam" id="PF00814">
    <property type="entry name" value="TsaD"/>
    <property type="match status" value="2"/>
</dbReference>
<evidence type="ECO:0000256" key="6">
    <source>
        <dbReference type="ARBA" id="ARBA00022694"/>
    </source>
</evidence>
<dbReference type="GO" id="GO:0061711">
    <property type="term" value="F:tRNA N(6)-L-threonylcarbamoyladenine synthase activity"/>
    <property type="evidence" value="ECO:0007669"/>
    <property type="project" value="UniProtKB-EC"/>
</dbReference>
<dbReference type="FunFam" id="3.30.420.40:FF:000037">
    <property type="entry name" value="Probable tRNA N6-adenosine threonylcarbamoyltransferase"/>
    <property type="match status" value="1"/>
</dbReference>
<dbReference type="GO" id="GO:0000408">
    <property type="term" value="C:EKC/KEOPS complex"/>
    <property type="evidence" value="ECO:0007669"/>
    <property type="project" value="TreeGrafter"/>
</dbReference>
<keyword evidence="4" id="KW-0963">Cytoplasm</keyword>
<dbReference type="AlphaFoldDB" id="A0AAZ3Q914"/>
<keyword evidence="6" id="KW-0819">tRNA processing</keyword>
<dbReference type="EC" id="2.3.1.234" evidence="3"/>
<dbReference type="GeneTree" id="ENSGT00940000153744"/>
<reference evidence="13" key="3">
    <citation type="submission" date="2025-09" db="UniProtKB">
        <authorList>
            <consortium name="Ensembl"/>
        </authorList>
    </citation>
    <scope>IDENTIFICATION</scope>
</reference>
<comment type="subcellular location">
    <subcellularLocation>
        <location evidence="2">Cytoplasm</location>
    </subcellularLocation>
    <subcellularLocation>
        <location evidence="1">Nucleus</location>
    </subcellularLocation>
</comment>
<dbReference type="Proteomes" id="UP000694402">
    <property type="component" value="Unassembled WGS sequence"/>
</dbReference>